<dbReference type="eggNOG" id="COG4805">
    <property type="taxonomic scope" value="Bacteria"/>
</dbReference>
<sequence>MSPSAKKGLITTGIISATLAIPAVFTLIPYGIQKGYFKTDNLIKQFKESENEFAKIHGQKKLEIENKQKELAPLIEKYDKIEEEKKETEGKGLKEKIAKIESEIAELQQEYQNGIFEIVLPHLEKIARYANAKDDADVIKYTASYIVTKYKQFNLQLKKLGEKIDLNYPNKDEANQIANFYNDWIESFKEINKSNLNVTSTAWVSGLKYEWEIANNIYSSDLRLVGAFLEWGLSAAYPANTFYGTFTQLTEDKAEKIQKNLKEGIEKGIVLSKVVIKNNIRSFLVAFYQDELKAFLKSSENDKSVLDIIKSSKKVDAKTKAFHEFYVTQYYQASKHGLGEDIKELKISKSDMFKEIEDTIEIVGENGQVQKIYGLGLTQKDLDAKGVGLNGIPTQKQKSVNEKVYSPILKLSTTSNDSSQEVFNSGYETTKTAVKNMEAAAKAVAKLITGKDKGEWEENIRYNPDGVNGKEVQQIKVKIRDENGNIDISQFNKWMNQEDFFFGRESNNHYTEEKNKELLNDPKLKESIENLNKLGYSHLKDSTEKYGTITNQQFYFGALEAFKAYQQFRETTIDEGFSYFPKQVPKYGITVYKYDKRTGSGVGAYNGEVQSEEKTQGSFIFNPDPYYGLPKWSVTSFANHESVMGHHNQIYYAKQFLKTIDSQTIGNIFDYTSYIEGWALFMEWFGIEAGLYGEPDFENEDYYAIPKNFKKSKGITSFIKAKKIEDVTEEETKQMKELHGSVYWSLIKPENLKVDEANNEKEHTLKAAELANILQYYGALNEAQLRNMRRAVDTAYHGDIKGESDLPKDPSISDIRNFLRNNSALGIGDINAESKRYLNLPGQATSYNAGKEEMLKLYDRVRKSKNLSRKDFVSNKENIKEFLNLILETGALPLDTLKEIIELHYNL</sequence>
<evidence type="ECO:0000256" key="2">
    <source>
        <dbReference type="SAM" id="Phobius"/>
    </source>
</evidence>
<feature type="transmembrane region" description="Helical" evidence="2">
    <location>
        <begin position="12"/>
        <end position="32"/>
    </location>
</feature>
<evidence type="ECO:0000256" key="1">
    <source>
        <dbReference type="SAM" id="Coils"/>
    </source>
</evidence>
<name>N9UAK6_9BACT</name>
<keyword evidence="2" id="KW-1133">Transmembrane helix</keyword>
<evidence type="ECO:0000313" key="3">
    <source>
        <dbReference type="EMBL" id="ENY53958.1"/>
    </source>
</evidence>
<gene>
    <name evidence="3" type="ORF">MALK_2990</name>
</gene>
<reference evidence="3 4" key="1">
    <citation type="journal article" date="2013" name="Genome Announc.">
        <title>Draft Genome Sequences of Mycoplasma alkalescens, Mycoplasma arginini, and Mycoplasma bovigenitalium, Three Species with Equivocal Pathogenic Status for Cattle.</title>
        <authorList>
            <person name="Manso-Silvan L."/>
            <person name="Tardy F."/>
            <person name="Baranowski E."/>
            <person name="Barre A."/>
            <person name="Blanchard A."/>
            <person name="Breton M."/>
            <person name="Couture C."/>
            <person name="Citti C."/>
            <person name="Dordet-Frisoni E."/>
            <person name="Dupuy V."/>
            <person name="Gaurivaud P."/>
            <person name="Jacob D."/>
            <person name="Lemaitre C."/>
            <person name="Nikolski M."/>
            <person name="Nouvel L.X."/>
            <person name="Poumarat F."/>
            <person name="Thebault P."/>
            <person name="Theil S."/>
            <person name="Thiaucourt F."/>
            <person name="Sirand-Pugnet P."/>
        </authorList>
    </citation>
    <scope>NUCLEOTIDE SEQUENCE [LARGE SCALE GENOMIC DNA]</scope>
    <source>
        <strain evidence="3 4">14918</strain>
    </source>
</reference>
<keyword evidence="4" id="KW-1185">Reference proteome</keyword>
<keyword evidence="1" id="KW-0175">Coiled coil</keyword>
<feature type="coiled-coil region" evidence="1">
    <location>
        <begin position="64"/>
        <end position="117"/>
    </location>
</feature>
<dbReference type="PANTHER" id="PTHR33361">
    <property type="entry name" value="GLR0591 PROTEIN"/>
    <property type="match status" value="1"/>
</dbReference>
<organism evidence="3 4">
    <name type="scientific">Metamycoplasma alkalescens 14918</name>
    <dbReference type="NCBI Taxonomy" id="1188234"/>
    <lineage>
        <taxon>Bacteria</taxon>
        <taxon>Bacillati</taxon>
        <taxon>Mycoplasmatota</taxon>
        <taxon>Mycoplasmoidales</taxon>
        <taxon>Metamycoplasmataceae</taxon>
        <taxon>Metamycoplasma</taxon>
    </lineage>
</organism>
<dbReference type="OrthoDB" id="9769898at2"/>
<keyword evidence="2" id="KW-0472">Membrane</keyword>
<dbReference type="InterPro" id="IPR010281">
    <property type="entry name" value="DUF885"/>
</dbReference>
<proteinExistence type="predicted"/>
<evidence type="ECO:0000313" key="4">
    <source>
        <dbReference type="Proteomes" id="UP000013137"/>
    </source>
</evidence>
<dbReference type="Proteomes" id="UP000013137">
    <property type="component" value="Unassembled WGS sequence"/>
</dbReference>
<dbReference type="EMBL" id="AMWK01000006">
    <property type="protein sequence ID" value="ENY53958.1"/>
    <property type="molecule type" value="Genomic_DNA"/>
</dbReference>
<accession>N9UAK6</accession>
<dbReference type="RefSeq" id="WP_002881343.1">
    <property type="nucleotide sequence ID" value="NZ_AMWK01000006.1"/>
</dbReference>
<protein>
    <submittedName>
        <fullName evidence="3">Uncharacterized protein</fullName>
    </submittedName>
</protein>
<keyword evidence="2" id="KW-0812">Transmembrane</keyword>
<comment type="caution">
    <text evidence="3">The sequence shown here is derived from an EMBL/GenBank/DDBJ whole genome shotgun (WGS) entry which is preliminary data.</text>
</comment>
<dbReference type="PATRIC" id="fig|1188234.3.peg.278"/>
<dbReference type="AlphaFoldDB" id="N9UAK6"/>
<dbReference type="Pfam" id="PF05960">
    <property type="entry name" value="DUF885"/>
    <property type="match status" value="2"/>
</dbReference>
<dbReference type="PANTHER" id="PTHR33361:SF2">
    <property type="entry name" value="DUF885 DOMAIN-CONTAINING PROTEIN"/>
    <property type="match status" value="1"/>
</dbReference>